<evidence type="ECO:0000256" key="1">
    <source>
        <dbReference type="SAM" id="MobiDB-lite"/>
    </source>
</evidence>
<evidence type="ECO:0000313" key="2">
    <source>
        <dbReference type="EMBL" id="KAF0025087.1"/>
    </source>
</evidence>
<dbReference type="EMBL" id="VEVO01000020">
    <property type="protein sequence ID" value="KAF0025087.1"/>
    <property type="molecule type" value="Genomic_DNA"/>
</dbReference>
<sequence length="155" mass="17207">MLTLNSDPPRGRCSPRRALLDHMESHVLSIRTPLWLAINDHIQLRNFRFLTLERHISIPPLHAASEWSKGFYSNTDRCGQMCAELHDHKPQVMSLPGRGGVQEVKPPKIGHGGKSPGAASNEDQSEKVETGIKAAQLDDSFDFRFAAATLNSVSR</sequence>
<accession>A0A6A4RXA8</accession>
<comment type="caution">
    <text evidence="2">The sequence shown here is derived from an EMBL/GenBank/DDBJ whole genome shotgun (WGS) entry which is preliminary data.</text>
</comment>
<reference evidence="2 3" key="1">
    <citation type="submission" date="2019-06" db="EMBL/GenBank/DDBJ databases">
        <title>Draft genomes of female and male turbot (Scophthalmus maximus).</title>
        <authorList>
            <person name="Xu H."/>
            <person name="Xu X.-W."/>
            <person name="Shao C."/>
            <person name="Chen S."/>
        </authorList>
    </citation>
    <scope>NUCLEOTIDE SEQUENCE [LARGE SCALE GENOMIC DNA]</scope>
    <source>
        <strain evidence="2">Ysfricsl-2016a</strain>
        <tissue evidence="2">Blood</tissue>
    </source>
</reference>
<dbReference type="Proteomes" id="UP000438429">
    <property type="component" value="Unassembled WGS sequence"/>
</dbReference>
<name>A0A6A4RXA8_SCOMX</name>
<organism evidence="2 3">
    <name type="scientific">Scophthalmus maximus</name>
    <name type="common">Turbot</name>
    <name type="synonym">Psetta maxima</name>
    <dbReference type="NCBI Taxonomy" id="52904"/>
    <lineage>
        <taxon>Eukaryota</taxon>
        <taxon>Metazoa</taxon>
        <taxon>Chordata</taxon>
        <taxon>Craniata</taxon>
        <taxon>Vertebrata</taxon>
        <taxon>Euteleostomi</taxon>
        <taxon>Actinopterygii</taxon>
        <taxon>Neopterygii</taxon>
        <taxon>Teleostei</taxon>
        <taxon>Neoteleostei</taxon>
        <taxon>Acanthomorphata</taxon>
        <taxon>Carangaria</taxon>
        <taxon>Pleuronectiformes</taxon>
        <taxon>Pleuronectoidei</taxon>
        <taxon>Scophthalmidae</taxon>
        <taxon>Scophthalmus</taxon>
    </lineage>
</organism>
<protein>
    <submittedName>
        <fullName evidence="2">Uncharacterized protein</fullName>
    </submittedName>
</protein>
<proteinExistence type="predicted"/>
<gene>
    <name evidence="2" type="ORF">F2P81_021968</name>
</gene>
<feature type="region of interest" description="Disordered" evidence="1">
    <location>
        <begin position="91"/>
        <end position="129"/>
    </location>
</feature>
<evidence type="ECO:0000313" key="3">
    <source>
        <dbReference type="Proteomes" id="UP000438429"/>
    </source>
</evidence>
<dbReference type="AlphaFoldDB" id="A0A6A4RXA8"/>